<comment type="caution">
    <text evidence="9">The sequence shown here is derived from an EMBL/GenBank/DDBJ whole genome shotgun (WGS) entry which is preliminary data.</text>
</comment>
<keyword evidence="5 7" id="KW-1133">Transmembrane helix</keyword>
<dbReference type="EMBL" id="WMBC01000009">
    <property type="protein sequence ID" value="MTD61829.1"/>
    <property type="molecule type" value="Genomic_DNA"/>
</dbReference>
<dbReference type="GO" id="GO:0016020">
    <property type="term" value="C:membrane"/>
    <property type="evidence" value="ECO:0007669"/>
    <property type="project" value="UniProtKB-SubCell"/>
</dbReference>
<evidence type="ECO:0000259" key="8">
    <source>
        <dbReference type="Pfam" id="PF01694"/>
    </source>
</evidence>
<dbReference type="GO" id="GO:0006508">
    <property type="term" value="P:proteolysis"/>
    <property type="evidence" value="ECO:0007669"/>
    <property type="project" value="UniProtKB-KW"/>
</dbReference>
<dbReference type="InterPro" id="IPR022764">
    <property type="entry name" value="Peptidase_S54_rhomboid_dom"/>
</dbReference>
<dbReference type="Proteomes" id="UP000437824">
    <property type="component" value="Unassembled WGS sequence"/>
</dbReference>
<dbReference type="PANTHER" id="PTHR43731">
    <property type="entry name" value="RHOMBOID PROTEASE"/>
    <property type="match status" value="1"/>
</dbReference>
<evidence type="ECO:0000256" key="3">
    <source>
        <dbReference type="ARBA" id="ARBA00022692"/>
    </source>
</evidence>
<evidence type="ECO:0000256" key="1">
    <source>
        <dbReference type="ARBA" id="ARBA00004141"/>
    </source>
</evidence>
<dbReference type="AlphaFoldDB" id="A0A844GKI4"/>
<dbReference type="InterPro" id="IPR035952">
    <property type="entry name" value="Rhomboid-like_sf"/>
</dbReference>
<sequence length="201" mass="21813">MKKEPVTVFLILVNALVFLVVEFTGGSGDTLHMLQCGAAYTPSILDGEYFRIFTCMFLHFGAKHLGNNMLVLFVLGGRMERTVGRIRYLLIYLLGGMGGNILCLLLEMRSGDFAVSAGASGAVFAVMGAMIYAVIRGKGHVEDLSTRQVLIMAAFSLYFGFTSEGVDNAAHVGGLICGFILAVLLYHPGKYERQNPDQVCL</sequence>
<keyword evidence="4" id="KW-0378">Hydrolase</keyword>
<dbReference type="Gene3D" id="1.20.1540.10">
    <property type="entry name" value="Rhomboid-like"/>
    <property type="match status" value="1"/>
</dbReference>
<proteinExistence type="inferred from homology"/>
<keyword evidence="3 7" id="KW-0812">Transmembrane</keyword>
<feature type="transmembrane region" description="Helical" evidence="7">
    <location>
        <begin position="113"/>
        <end position="135"/>
    </location>
</feature>
<dbReference type="PANTHER" id="PTHR43731:SF14">
    <property type="entry name" value="PRESENILIN-ASSOCIATED RHOMBOID-LIKE PROTEIN, MITOCHONDRIAL"/>
    <property type="match status" value="1"/>
</dbReference>
<comment type="subcellular location">
    <subcellularLocation>
        <location evidence="1">Membrane</location>
        <topology evidence="1">Multi-pass membrane protein</topology>
    </subcellularLocation>
</comment>
<feature type="transmembrane region" description="Helical" evidence="7">
    <location>
        <begin position="49"/>
        <end position="76"/>
    </location>
</feature>
<comment type="similarity">
    <text evidence="2">Belongs to the peptidase S54 family.</text>
</comment>
<reference evidence="9 10" key="1">
    <citation type="submission" date="2019-11" db="EMBL/GenBank/DDBJ databases">
        <title>Draft genome sequence of Blautia luti DSM 14534T, isolated from human stool.</title>
        <authorList>
            <person name="Ortiz R."/>
            <person name="Melis-Arcos F."/>
            <person name="Covarrubias P."/>
            <person name="Cardenas J.P."/>
            <person name="Perez-Donoso J."/>
            <person name="Almonacid D."/>
        </authorList>
    </citation>
    <scope>NUCLEOTIDE SEQUENCE [LARGE SCALE GENOMIC DNA]</scope>
    <source>
        <strain evidence="9 10">DSM 14534</strain>
    </source>
</reference>
<feature type="transmembrane region" description="Helical" evidence="7">
    <location>
        <begin position="169"/>
        <end position="186"/>
    </location>
</feature>
<feature type="transmembrane region" description="Helical" evidence="7">
    <location>
        <begin position="147"/>
        <end position="163"/>
    </location>
</feature>
<dbReference type="SUPFAM" id="SSF144091">
    <property type="entry name" value="Rhomboid-like"/>
    <property type="match status" value="1"/>
</dbReference>
<dbReference type="InterPro" id="IPR050925">
    <property type="entry name" value="Rhomboid_protease_S54"/>
</dbReference>
<accession>A0A844GKI4</accession>
<name>A0A844GKI4_9FIRM</name>
<keyword evidence="6 7" id="KW-0472">Membrane</keyword>
<feature type="transmembrane region" description="Helical" evidence="7">
    <location>
        <begin position="88"/>
        <end position="107"/>
    </location>
</feature>
<evidence type="ECO:0000256" key="5">
    <source>
        <dbReference type="ARBA" id="ARBA00022989"/>
    </source>
</evidence>
<dbReference type="Pfam" id="PF01694">
    <property type="entry name" value="Rhomboid"/>
    <property type="match status" value="1"/>
</dbReference>
<keyword evidence="9" id="KW-0645">Protease</keyword>
<evidence type="ECO:0000256" key="6">
    <source>
        <dbReference type="ARBA" id="ARBA00023136"/>
    </source>
</evidence>
<evidence type="ECO:0000256" key="4">
    <source>
        <dbReference type="ARBA" id="ARBA00022801"/>
    </source>
</evidence>
<organism evidence="9 10">
    <name type="scientific">Blautia luti DSM 14534 = JCM 17040</name>
    <dbReference type="NCBI Taxonomy" id="649762"/>
    <lineage>
        <taxon>Bacteria</taxon>
        <taxon>Bacillati</taxon>
        <taxon>Bacillota</taxon>
        <taxon>Clostridia</taxon>
        <taxon>Lachnospirales</taxon>
        <taxon>Lachnospiraceae</taxon>
        <taxon>Blautia</taxon>
    </lineage>
</organism>
<gene>
    <name evidence="9" type="ORF">GKZ57_11340</name>
</gene>
<protein>
    <submittedName>
        <fullName evidence="9">Rhomboid family intramembrane serine protease</fullName>
    </submittedName>
</protein>
<evidence type="ECO:0000313" key="10">
    <source>
        <dbReference type="Proteomes" id="UP000437824"/>
    </source>
</evidence>
<dbReference type="GO" id="GO:0004252">
    <property type="term" value="F:serine-type endopeptidase activity"/>
    <property type="evidence" value="ECO:0007669"/>
    <property type="project" value="InterPro"/>
</dbReference>
<feature type="domain" description="Peptidase S54 rhomboid" evidence="8">
    <location>
        <begin position="47"/>
        <end position="186"/>
    </location>
</feature>
<dbReference type="RefSeq" id="WP_154780611.1">
    <property type="nucleotide sequence ID" value="NZ_WMBC01000009.1"/>
</dbReference>
<evidence type="ECO:0000256" key="7">
    <source>
        <dbReference type="SAM" id="Phobius"/>
    </source>
</evidence>
<evidence type="ECO:0000256" key="2">
    <source>
        <dbReference type="ARBA" id="ARBA00009045"/>
    </source>
</evidence>
<evidence type="ECO:0000313" key="9">
    <source>
        <dbReference type="EMBL" id="MTD61829.1"/>
    </source>
</evidence>